<reference evidence="10" key="1">
    <citation type="submission" date="2023-08" db="EMBL/GenBank/DDBJ databases">
        <authorList>
            <person name="Audoor S."/>
            <person name="Bilcke G."/>
        </authorList>
    </citation>
    <scope>NUCLEOTIDE SEQUENCE</scope>
</reference>
<dbReference type="PANTHER" id="PTHR12189:SF2">
    <property type="entry name" value="MRNA CAP GUANINE-N7 METHYLTRANSFERASE"/>
    <property type="match status" value="1"/>
</dbReference>
<dbReference type="InterPro" id="IPR004971">
    <property type="entry name" value="mRNA_G-N7_MeTrfase_dom"/>
</dbReference>
<dbReference type="EMBL" id="CAKOGP040001380">
    <property type="protein sequence ID" value="CAJ1945367.1"/>
    <property type="molecule type" value="Genomic_DNA"/>
</dbReference>
<evidence type="ECO:0000259" key="9">
    <source>
        <dbReference type="PROSITE" id="PS51562"/>
    </source>
</evidence>
<evidence type="ECO:0000256" key="1">
    <source>
        <dbReference type="ARBA" id="ARBA00011926"/>
    </source>
</evidence>
<protein>
    <recommendedName>
        <fullName evidence="1">mRNA (guanine-N(7))-methyltransferase</fullName>
        <ecNumber evidence="1">2.1.1.56</ecNumber>
    </recommendedName>
</protein>
<evidence type="ECO:0000313" key="10">
    <source>
        <dbReference type="EMBL" id="CAJ1945367.1"/>
    </source>
</evidence>
<organism evidence="10 11">
    <name type="scientific">Cylindrotheca closterium</name>
    <dbReference type="NCBI Taxonomy" id="2856"/>
    <lineage>
        <taxon>Eukaryota</taxon>
        <taxon>Sar</taxon>
        <taxon>Stramenopiles</taxon>
        <taxon>Ochrophyta</taxon>
        <taxon>Bacillariophyta</taxon>
        <taxon>Bacillariophyceae</taxon>
        <taxon>Bacillariophycidae</taxon>
        <taxon>Bacillariales</taxon>
        <taxon>Bacillariaceae</taxon>
        <taxon>Cylindrotheca</taxon>
    </lineage>
</organism>
<evidence type="ECO:0000256" key="8">
    <source>
        <dbReference type="SAM" id="MobiDB-lite"/>
    </source>
</evidence>
<dbReference type="Pfam" id="PF03291">
    <property type="entry name" value="mRNA_G-N7_MeTrfase"/>
    <property type="match status" value="1"/>
</dbReference>
<feature type="compositionally biased region" description="Acidic residues" evidence="8">
    <location>
        <begin position="683"/>
        <end position="699"/>
    </location>
</feature>
<dbReference type="SUPFAM" id="SSF53335">
    <property type="entry name" value="S-adenosyl-L-methionine-dependent methyltransferases"/>
    <property type="match status" value="1"/>
</dbReference>
<evidence type="ECO:0000313" key="11">
    <source>
        <dbReference type="Proteomes" id="UP001295423"/>
    </source>
</evidence>
<keyword evidence="11" id="KW-1185">Reference proteome</keyword>
<accession>A0AAD2CUT9</accession>
<evidence type="ECO:0000256" key="5">
    <source>
        <dbReference type="ARBA" id="ARBA00022884"/>
    </source>
</evidence>
<evidence type="ECO:0000256" key="2">
    <source>
        <dbReference type="ARBA" id="ARBA00022603"/>
    </source>
</evidence>
<keyword evidence="4" id="KW-0949">S-adenosyl-L-methionine</keyword>
<feature type="region of interest" description="Disordered" evidence="8">
    <location>
        <begin position="219"/>
        <end position="249"/>
    </location>
</feature>
<comment type="caution">
    <text evidence="10">The sequence shown here is derived from an EMBL/GenBank/DDBJ whole genome shotgun (WGS) entry which is preliminary data.</text>
</comment>
<dbReference type="GO" id="GO:0003723">
    <property type="term" value="F:RNA binding"/>
    <property type="evidence" value="ECO:0007669"/>
    <property type="project" value="UniProtKB-KW"/>
</dbReference>
<feature type="domain" description="MRNA cap 0 methyltransferase" evidence="9">
    <location>
        <begin position="323"/>
        <end position="675"/>
    </location>
</feature>
<dbReference type="Proteomes" id="UP001295423">
    <property type="component" value="Unassembled WGS sequence"/>
</dbReference>
<dbReference type="GO" id="GO:0005634">
    <property type="term" value="C:nucleus"/>
    <property type="evidence" value="ECO:0007669"/>
    <property type="project" value="TreeGrafter"/>
</dbReference>
<dbReference type="Gene3D" id="3.40.50.150">
    <property type="entry name" value="Vaccinia Virus protein VP39"/>
    <property type="match status" value="1"/>
</dbReference>
<evidence type="ECO:0000256" key="7">
    <source>
        <dbReference type="ARBA" id="ARBA00044712"/>
    </source>
</evidence>
<evidence type="ECO:0000256" key="6">
    <source>
        <dbReference type="ARBA" id="ARBA00023042"/>
    </source>
</evidence>
<keyword evidence="5" id="KW-0694">RNA-binding</keyword>
<evidence type="ECO:0000256" key="3">
    <source>
        <dbReference type="ARBA" id="ARBA00022679"/>
    </source>
</evidence>
<comment type="catalytic activity">
    <reaction evidence="7">
        <text>a 5'-end (5'-triphosphoguanosine)-ribonucleoside in mRNA + S-adenosyl-L-methionine = a 5'-end (N(7)-methyl 5'-triphosphoguanosine)-ribonucleoside in mRNA + S-adenosyl-L-homocysteine</text>
        <dbReference type="Rhea" id="RHEA:67008"/>
        <dbReference type="Rhea" id="RHEA-COMP:17166"/>
        <dbReference type="Rhea" id="RHEA-COMP:17167"/>
        <dbReference type="ChEBI" id="CHEBI:57856"/>
        <dbReference type="ChEBI" id="CHEBI:59789"/>
        <dbReference type="ChEBI" id="CHEBI:156461"/>
        <dbReference type="ChEBI" id="CHEBI:167617"/>
        <dbReference type="EC" id="2.1.1.56"/>
    </reaction>
</comment>
<dbReference type="AlphaFoldDB" id="A0AAD2CUT9"/>
<keyword evidence="6" id="KW-0507">mRNA processing</keyword>
<keyword evidence="3" id="KW-0808">Transferase</keyword>
<dbReference type="GO" id="GO:0004482">
    <property type="term" value="F:mRNA 5'-cap (guanine-N7-)-methyltransferase activity"/>
    <property type="evidence" value="ECO:0007669"/>
    <property type="project" value="UniProtKB-EC"/>
</dbReference>
<evidence type="ECO:0000256" key="4">
    <source>
        <dbReference type="ARBA" id="ARBA00022691"/>
    </source>
</evidence>
<keyword evidence="2" id="KW-0489">Methyltransferase</keyword>
<sequence length="748" mass="83430">MTYPKSNPTMKHDLQCSQNLPAESKSLLAEMGMSSLSDLFRILEECNVSAPTPICSVYAYADAPDHPAPLSRSLTICGVADSAISLVRKIMSDDALPDGLCKSTIAVQLADKSHFSLLEPRHQKNSTIFARFMKRLRKENSVGVISKDKYNRFGLLVPMTKEGRDETLVDSEDCAAFLYTSTLEDVREAFSGARHQEVMAVEQSGGESLWQPPAGEVIGGEETLWRPPTTEDEAATSTAGDSWQPPGSDTNPWNTCETGAATTEIWGPDSDQHTSGTKRGLDEVCDEKDGSIQDTNFHVDTGAAAADAFYSGLTRNLDTRADSRLYHMRAFNGWVKATQISELNPRVAINGAVQPMRPLRVLDLACGKGGDLTKWSLHQRGMSNYCGIDVARGSLKDAAIRIREMRNRNKLQMTKTTLICADLGADVPGRKKASTHRNMQKLLSWSLQEESEFESNPPEFKMVRGGGIEAETFDVVSIQFAIHYMMSTNRRARRFFHTVSELLDVGGNLICTTIDARVVVGHLLNLGLDYHFDRDDEIDIRAVVQAGAGACRITFEPEIVRRIVKSHSSNSDEDLFGLQYTFTLVEGSDHKAGVGDAVNLPEWLTPIPVLEALGKEAGLELEYAENFHEFYENRNEEPSARNALYNMRVLNRNGTITEEEWSICRLYAAIRFRKVRESTINLDEEEETNHDDSEEEEEVKIDPIEEKKKLPMAMMKAKKAAGDEKWKGFSSEQKKRLTQIELKKLLNL</sequence>
<proteinExistence type="predicted"/>
<feature type="region of interest" description="Disordered" evidence="8">
    <location>
        <begin position="683"/>
        <end position="706"/>
    </location>
</feature>
<name>A0AAD2CUT9_9STRA</name>
<dbReference type="PROSITE" id="PS51562">
    <property type="entry name" value="RNA_CAP0_MT"/>
    <property type="match status" value="1"/>
</dbReference>
<feature type="compositionally biased region" description="Polar residues" evidence="8">
    <location>
        <begin position="235"/>
        <end position="249"/>
    </location>
</feature>
<gene>
    <name evidence="10" type="ORF">CYCCA115_LOCUS9512</name>
</gene>
<keyword evidence="6" id="KW-0506">mRNA capping</keyword>
<dbReference type="EC" id="2.1.1.56" evidence="1"/>
<dbReference type="PANTHER" id="PTHR12189">
    <property type="entry name" value="MRNA GUANINE-7- METHYLTRANSFERASE"/>
    <property type="match status" value="1"/>
</dbReference>
<dbReference type="InterPro" id="IPR039753">
    <property type="entry name" value="RG7MT1"/>
</dbReference>
<dbReference type="InterPro" id="IPR029063">
    <property type="entry name" value="SAM-dependent_MTases_sf"/>
</dbReference>